<dbReference type="STRING" id="387005.A0A183I2Z3"/>
<protein>
    <submittedName>
        <fullName evidence="3">Skp1_POZ domain-containing protein</fullName>
    </submittedName>
</protein>
<dbReference type="WBParaSite" id="OFLC_0001411301-mRNA-1">
    <property type="protein sequence ID" value="OFLC_0001411301-mRNA-1"/>
    <property type="gene ID" value="OFLC_0001411301"/>
</dbReference>
<dbReference type="Proteomes" id="UP000267606">
    <property type="component" value="Unassembled WGS sequence"/>
</dbReference>
<gene>
    <name evidence="1" type="ORF">OFLC_LOCUS14105</name>
</gene>
<evidence type="ECO:0000313" key="3">
    <source>
        <dbReference type="WBParaSite" id="OFLC_0001411301-mRNA-1"/>
    </source>
</evidence>
<dbReference type="Gene3D" id="6.10.140.1620">
    <property type="match status" value="1"/>
</dbReference>
<name>A0A183I2Z3_9BILA</name>
<reference evidence="3" key="1">
    <citation type="submission" date="2016-06" db="UniProtKB">
        <authorList>
            <consortium name="WormBaseParasite"/>
        </authorList>
    </citation>
    <scope>IDENTIFICATION</scope>
</reference>
<accession>A0A183I2Z3</accession>
<keyword evidence="2" id="KW-1185">Reference proteome</keyword>
<proteinExistence type="predicted"/>
<reference evidence="1 2" key="2">
    <citation type="submission" date="2018-11" db="EMBL/GenBank/DDBJ databases">
        <authorList>
            <consortium name="Pathogen Informatics"/>
        </authorList>
    </citation>
    <scope>NUCLEOTIDE SEQUENCE [LARGE SCALE GENOMIC DNA]</scope>
</reference>
<dbReference type="EMBL" id="UZAJ01040602">
    <property type="protein sequence ID" value="VDP15504.1"/>
    <property type="molecule type" value="Genomic_DNA"/>
</dbReference>
<evidence type="ECO:0000313" key="1">
    <source>
        <dbReference type="EMBL" id="VDP15504.1"/>
    </source>
</evidence>
<dbReference type="AlphaFoldDB" id="A0A183I2Z3"/>
<sequence>MAENVDTQETLHVVMDGPEGAVTLRSLIENEIPDGRASLENSCSNLERVAAYCEANYAQVRLLEYMTTHLFMIILALNNLYLHKLNCLRAEIFRAKYLVIRYCDGKDDPSKDQLILHLINKIT</sequence>
<evidence type="ECO:0000313" key="2">
    <source>
        <dbReference type="Proteomes" id="UP000267606"/>
    </source>
</evidence>
<organism evidence="3">
    <name type="scientific">Onchocerca flexuosa</name>
    <dbReference type="NCBI Taxonomy" id="387005"/>
    <lineage>
        <taxon>Eukaryota</taxon>
        <taxon>Metazoa</taxon>
        <taxon>Ecdysozoa</taxon>
        <taxon>Nematoda</taxon>
        <taxon>Chromadorea</taxon>
        <taxon>Rhabditida</taxon>
        <taxon>Spirurina</taxon>
        <taxon>Spiruromorpha</taxon>
        <taxon>Filarioidea</taxon>
        <taxon>Onchocercidae</taxon>
        <taxon>Onchocerca</taxon>
    </lineage>
</organism>